<dbReference type="InterPro" id="IPR050637">
    <property type="entry name" value="NLRP_innate_immun_reg"/>
</dbReference>
<dbReference type="Pfam" id="PF05729">
    <property type="entry name" value="NACHT"/>
    <property type="match status" value="1"/>
</dbReference>
<gene>
    <name evidence="14" type="primary">LOC115811238</name>
</gene>
<evidence type="ECO:0000256" key="2">
    <source>
        <dbReference type="ARBA" id="ARBA00022490"/>
    </source>
</evidence>
<evidence type="ECO:0000256" key="8">
    <source>
        <dbReference type="ARBA" id="ARBA00022859"/>
    </source>
</evidence>
<dbReference type="CDD" id="cd08330">
    <property type="entry name" value="CARD_ASC_NALP1"/>
    <property type="match status" value="1"/>
</dbReference>
<dbReference type="InParanoid" id="A0A6J2VBR1"/>
<dbReference type="Pfam" id="PF17776">
    <property type="entry name" value="NLRC4_HD2"/>
    <property type="match status" value="1"/>
</dbReference>
<dbReference type="SUPFAM" id="SSF47986">
    <property type="entry name" value="DEATH domain"/>
    <property type="match status" value="1"/>
</dbReference>
<evidence type="ECO:0000256" key="7">
    <source>
        <dbReference type="ARBA" id="ARBA00022843"/>
    </source>
</evidence>
<evidence type="ECO:0000256" key="5">
    <source>
        <dbReference type="ARBA" id="ARBA00022741"/>
    </source>
</evidence>
<evidence type="ECO:0000259" key="12">
    <source>
        <dbReference type="PROSITE" id="PS50837"/>
    </source>
</evidence>
<dbReference type="AlphaFoldDB" id="A0A6J2VBR1"/>
<evidence type="ECO:0000256" key="10">
    <source>
        <dbReference type="ARBA" id="ARBA00023233"/>
    </source>
</evidence>
<evidence type="ECO:0000256" key="1">
    <source>
        <dbReference type="ARBA" id="ARBA00004110"/>
    </source>
</evidence>
<dbReference type="GO" id="GO:0045087">
    <property type="term" value="P:innate immune response"/>
    <property type="evidence" value="ECO:0007669"/>
    <property type="project" value="UniProtKB-KW"/>
</dbReference>
<dbReference type="PANTHER" id="PTHR45690">
    <property type="entry name" value="NACHT, LRR AND PYD DOMAINS-CONTAINING PROTEIN 12"/>
    <property type="match status" value="1"/>
</dbReference>
<dbReference type="PANTHER" id="PTHR45690:SF19">
    <property type="entry name" value="NACHT, LRR AND PYD DOMAINS-CONTAINING PROTEIN 3"/>
    <property type="match status" value="1"/>
</dbReference>
<dbReference type="InterPro" id="IPR011029">
    <property type="entry name" value="DEATH-like_dom_sf"/>
</dbReference>
<dbReference type="InterPro" id="IPR041267">
    <property type="entry name" value="NLRP_HD2"/>
</dbReference>
<dbReference type="SMART" id="SM01288">
    <property type="entry name" value="FISNA"/>
    <property type="match status" value="1"/>
</dbReference>
<evidence type="ECO:0000256" key="3">
    <source>
        <dbReference type="ARBA" id="ARBA00022588"/>
    </source>
</evidence>
<evidence type="ECO:0000256" key="6">
    <source>
        <dbReference type="ARBA" id="ARBA00022840"/>
    </source>
</evidence>
<dbReference type="Gene3D" id="3.80.10.10">
    <property type="entry name" value="Ribonuclease Inhibitor"/>
    <property type="match status" value="2"/>
</dbReference>
<feature type="domain" description="CARD" evidence="11">
    <location>
        <begin position="125"/>
        <end position="209"/>
    </location>
</feature>
<evidence type="ECO:0000259" key="11">
    <source>
        <dbReference type="PROSITE" id="PS50209"/>
    </source>
</evidence>
<comment type="subcellular location">
    <subcellularLocation>
        <location evidence="1">Inflammasome</location>
    </subcellularLocation>
</comment>
<keyword evidence="7" id="KW-0832">Ubl conjugation</keyword>
<organism evidence="13 14">
    <name type="scientific">Chanos chanos</name>
    <name type="common">Milkfish</name>
    <name type="synonym">Mugil chanos</name>
    <dbReference type="NCBI Taxonomy" id="29144"/>
    <lineage>
        <taxon>Eukaryota</taxon>
        <taxon>Metazoa</taxon>
        <taxon>Chordata</taxon>
        <taxon>Craniata</taxon>
        <taxon>Vertebrata</taxon>
        <taxon>Euteleostomi</taxon>
        <taxon>Actinopterygii</taxon>
        <taxon>Neopterygii</taxon>
        <taxon>Teleostei</taxon>
        <taxon>Ostariophysi</taxon>
        <taxon>Gonorynchiformes</taxon>
        <taxon>Chanidae</taxon>
        <taxon>Chanos</taxon>
    </lineage>
</organism>
<dbReference type="InterPro" id="IPR007111">
    <property type="entry name" value="NACHT_NTPase"/>
</dbReference>
<evidence type="ECO:0000256" key="4">
    <source>
        <dbReference type="ARBA" id="ARBA00022737"/>
    </source>
</evidence>
<proteinExistence type="predicted"/>
<evidence type="ECO:0000313" key="14">
    <source>
        <dbReference type="RefSeq" id="XP_030629218.1"/>
    </source>
</evidence>
<dbReference type="GO" id="GO:0042981">
    <property type="term" value="P:regulation of apoptotic process"/>
    <property type="evidence" value="ECO:0007669"/>
    <property type="project" value="InterPro"/>
</dbReference>
<dbReference type="Pfam" id="PF14484">
    <property type="entry name" value="FISNA"/>
    <property type="match status" value="1"/>
</dbReference>
<dbReference type="GeneID" id="115811238"/>
<keyword evidence="5" id="KW-0547">Nucleotide-binding</keyword>
<keyword evidence="6" id="KW-0067">ATP-binding</keyword>
<dbReference type="Gene3D" id="1.10.533.10">
    <property type="entry name" value="Death Domain, Fas"/>
    <property type="match status" value="1"/>
</dbReference>
<dbReference type="PROSITE" id="PS50837">
    <property type="entry name" value="NACHT"/>
    <property type="match status" value="1"/>
</dbReference>
<dbReference type="GO" id="GO:0005524">
    <property type="term" value="F:ATP binding"/>
    <property type="evidence" value="ECO:0007669"/>
    <property type="project" value="UniProtKB-KW"/>
</dbReference>
<dbReference type="OrthoDB" id="120976at2759"/>
<dbReference type="RefSeq" id="XP_030629218.1">
    <property type="nucleotide sequence ID" value="XM_030773358.1"/>
</dbReference>
<dbReference type="PROSITE" id="PS50209">
    <property type="entry name" value="CARD"/>
    <property type="match status" value="1"/>
</dbReference>
<reference evidence="14" key="1">
    <citation type="submission" date="2025-08" db="UniProtKB">
        <authorList>
            <consortium name="RefSeq"/>
        </authorList>
    </citation>
    <scope>IDENTIFICATION</scope>
</reference>
<keyword evidence="13" id="KW-1185">Reference proteome</keyword>
<dbReference type="FunFam" id="1.10.533.10:FF:000013">
    <property type="entry name" value="Apoptosis-associated speck-like protein containing a CARD"/>
    <property type="match status" value="1"/>
</dbReference>
<evidence type="ECO:0000313" key="13">
    <source>
        <dbReference type="Proteomes" id="UP000504632"/>
    </source>
</evidence>
<dbReference type="InterPro" id="IPR027417">
    <property type="entry name" value="P-loop_NTPase"/>
</dbReference>
<dbReference type="GO" id="GO:0006954">
    <property type="term" value="P:inflammatory response"/>
    <property type="evidence" value="ECO:0007669"/>
    <property type="project" value="UniProtKB-KW"/>
</dbReference>
<dbReference type="Pfam" id="PF00619">
    <property type="entry name" value="CARD"/>
    <property type="match status" value="1"/>
</dbReference>
<dbReference type="SUPFAM" id="SSF52540">
    <property type="entry name" value="P-loop containing nucleoside triphosphate hydrolases"/>
    <property type="match status" value="1"/>
</dbReference>
<name>A0A6J2VBR1_CHACN</name>
<keyword evidence="3" id="KW-0399">Innate immunity</keyword>
<dbReference type="InterPro" id="IPR033516">
    <property type="entry name" value="CARD8/ASC/NALP1_CARD"/>
</dbReference>
<keyword evidence="2" id="KW-0963">Cytoplasm</keyword>
<evidence type="ECO:0000256" key="9">
    <source>
        <dbReference type="ARBA" id="ARBA00023198"/>
    </source>
</evidence>
<feature type="domain" description="NACHT" evidence="12">
    <location>
        <begin position="296"/>
        <end position="433"/>
    </location>
</feature>
<keyword evidence="8" id="KW-0391">Immunity</keyword>
<dbReference type="InterPro" id="IPR001315">
    <property type="entry name" value="CARD"/>
</dbReference>
<dbReference type="SUPFAM" id="SSF52047">
    <property type="entry name" value="RNI-like"/>
    <property type="match status" value="1"/>
</dbReference>
<dbReference type="Gene3D" id="3.40.50.300">
    <property type="entry name" value="P-loop containing nucleotide triphosphate hydrolases"/>
    <property type="match status" value="1"/>
</dbReference>
<dbReference type="InterPro" id="IPR029495">
    <property type="entry name" value="NACHT-assoc"/>
</dbReference>
<keyword evidence="9" id="KW-0395">Inflammatory response</keyword>
<dbReference type="Proteomes" id="UP000504632">
    <property type="component" value="Chromosome 5"/>
</dbReference>
<accession>A0A6J2VBR1</accession>
<keyword evidence="10" id="KW-1271">Inflammasome</keyword>
<dbReference type="GO" id="GO:0061702">
    <property type="term" value="C:canonical inflammasome complex"/>
    <property type="evidence" value="ECO:0007669"/>
    <property type="project" value="UniProtKB-SubCell"/>
</dbReference>
<keyword evidence="4" id="KW-0677">Repeat</keyword>
<dbReference type="InterPro" id="IPR032675">
    <property type="entry name" value="LRR_dom_sf"/>
</dbReference>
<sequence length="1099" mass="125910">MDGHVIIEAPPSSGSSYYNYTGTFSIVLLAIADAWWTCIEAHTEEWTLKCGLYTHFQFCGENFKSPDSDEQFDALLSFLSSVSGLKKVDLNVNSLTQSWASRILSLIQTCPSLQDISYKAVEDARFVDEHRAELIQRVTVVMPLADELLSLGMLHEETYTQISAARTSQEKMRELFTALHSGGDRVKSTFYHVLERLEPHLLQDLDLNSVSLKNKELVRNEYAYVTEYNSLPGEHVLLTDRYTELLIIQRHREQSEREKEIRSRGKEFFSARDSEKYINITVGKFFSADDHGLIPKAVALQGNSGNGKSFTAQKIMLDWASGKLYAENFDFIFQLKCKEFNRVSGEKSLVELLRCSQSLRPAQISQILQHSPERVLFLIDGFDELKLSQDNMSNLSLPTDVQTPASPESTLKALLSGHLLPESFLLVTTRSTATDTLSKLLKKPQRFTEIMGFSERGVEEYFQRFFKDDQLLQTQAYEHVKANETLFTACFIPVICWIICTVFRERHKDGKHSVHDLETTTSIYVDFVSTLLDHHCQGLSQSVPSLLRSLGQLAERGMLEQQVLFDQKSVSETVSDPANIPFLCKFLFRRKIRQETMFSFMHLSFQEFFTALYYVLISEKESQMKVTDLLQTLKTSRFINIELLSLLPVIQFLCGLSNTEVSSSLMESQSLSVSVTIQDQIKEWILNFLEERGMSLISYMDLFILHCLYELHEEDIVRKAVRSWENINYIRTPLRRTDCWVLQYCLQFCPHIRKLCFINCSLTPEKLEILQPAVCRSEELELEVENLSDDDVGVLVSALGEGKDLHFLVLWNSVLSDQGVQQILNSLNRQKSVGILYLKVKAITVNTAVIITEFIQNKLNIEKLSVEVYEDSDFRLNLSLDKSASDRDLSCQVVDEQLHDLLSIMNSMPGLREVYLEVNRLNKSRAVRILSLIQTCPRLQDIRWTCTKTSDQCTLNNDCNLKVNLQLCGESFNFTEFDEQFHGLLSFLHSVPGLKEVHMTVWRLTESYAARILSLIQTCPSLQNISFKAVEYEEGFLLEEGLRLLQHSQIRPDCTLTVEGLRCTKPTDQCTELRQWGQDCNQKVKLPFCGDQHQALDLH</sequence>
<protein>
    <submittedName>
        <fullName evidence="14">NACHT, LRR and PYD domains-containing protein 3-like</fullName>
    </submittedName>
</protein>